<evidence type="ECO:0008006" key="4">
    <source>
        <dbReference type="Google" id="ProtNLM"/>
    </source>
</evidence>
<feature type="transmembrane region" description="Helical" evidence="1">
    <location>
        <begin position="181"/>
        <end position="199"/>
    </location>
</feature>
<comment type="caution">
    <text evidence="2">The sequence shown here is derived from an EMBL/GenBank/DDBJ whole genome shotgun (WGS) entry which is preliminary data.</text>
</comment>
<organism evidence="2 3">
    <name type="scientific">Roseobacter sinensis</name>
    <dbReference type="NCBI Taxonomy" id="2931391"/>
    <lineage>
        <taxon>Bacteria</taxon>
        <taxon>Pseudomonadati</taxon>
        <taxon>Pseudomonadota</taxon>
        <taxon>Alphaproteobacteria</taxon>
        <taxon>Rhodobacterales</taxon>
        <taxon>Roseobacteraceae</taxon>
        <taxon>Roseobacter</taxon>
    </lineage>
</organism>
<dbReference type="Proteomes" id="UP001208690">
    <property type="component" value="Unassembled WGS sequence"/>
</dbReference>
<evidence type="ECO:0000313" key="2">
    <source>
        <dbReference type="EMBL" id="MCV3270805.1"/>
    </source>
</evidence>
<dbReference type="EMBL" id="JALIEB010000002">
    <property type="protein sequence ID" value="MCV3270805.1"/>
    <property type="molecule type" value="Genomic_DNA"/>
</dbReference>
<sequence length="200" mass="21730">MLGILGLLLAVLDYFNVGRRFNQRCTQVCRRVFEEALDLATLGWFSPAHDPRDRTAKIYLAIPATTFCVGAVIACVRLIDGLQAKPTVAALMDAAQTFLHDLLVAAVWAVIMLFVFSTVTAVALILIAMLKDFRTFSVVNKLVCILLVPIWLPYLLISLLYALGFVAVFGALFGIGYLISLPPKGFLATAGIIIAALSLI</sequence>
<feature type="transmembrane region" description="Helical" evidence="1">
    <location>
        <begin position="142"/>
        <end position="175"/>
    </location>
</feature>
<proteinExistence type="predicted"/>
<reference evidence="2 3" key="1">
    <citation type="submission" date="2022-04" db="EMBL/GenBank/DDBJ databases">
        <title>Roseobacter sp. WL0113 is a bacterium isolated from neritic sediment.</title>
        <authorList>
            <person name="Wang L."/>
            <person name="He W."/>
            <person name="Zhang D.-F."/>
        </authorList>
    </citation>
    <scope>NUCLEOTIDE SEQUENCE [LARGE SCALE GENOMIC DNA]</scope>
    <source>
        <strain evidence="2 3">WL0113</strain>
    </source>
</reference>
<feature type="transmembrane region" description="Helical" evidence="1">
    <location>
        <begin position="58"/>
        <end position="79"/>
    </location>
</feature>
<protein>
    <recommendedName>
        <fullName evidence="4">Yip1 domain-containing protein</fullName>
    </recommendedName>
</protein>
<keyword evidence="3" id="KW-1185">Reference proteome</keyword>
<evidence type="ECO:0000313" key="3">
    <source>
        <dbReference type="Proteomes" id="UP001208690"/>
    </source>
</evidence>
<feature type="transmembrane region" description="Helical" evidence="1">
    <location>
        <begin position="102"/>
        <end position="130"/>
    </location>
</feature>
<accession>A0ABT3BB77</accession>
<keyword evidence="1" id="KW-0472">Membrane</keyword>
<keyword evidence="1" id="KW-1133">Transmembrane helix</keyword>
<evidence type="ECO:0000256" key="1">
    <source>
        <dbReference type="SAM" id="Phobius"/>
    </source>
</evidence>
<name>A0ABT3BB77_9RHOB</name>
<gene>
    <name evidence="2" type="ORF">MUB52_05125</name>
</gene>
<dbReference type="RefSeq" id="WP_263843123.1">
    <property type="nucleotide sequence ID" value="NZ_JALIEB010000002.1"/>
</dbReference>
<keyword evidence="1" id="KW-0812">Transmembrane</keyword>